<dbReference type="Pfam" id="PF01842">
    <property type="entry name" value="ACT"/>
    <property type="match status" value="1"/>
</dbReference>
<proteinExistence type="predicted"/>
<dbReference type="PANTHER" id="PTHR34875">
    <property type="entry name" value="UPF0237 PROTEIN MJ1558"/>
    <property type="match status" value="1"/>
</dbReference>
<name>A0A6J4T919_9ACTN</name>
<dbReference type="InterPro" id="IPR045865">
    <property type="entry name" value="ACT-like_dom_sf"/>
</dbReference>
<evidence type="ECO:0000259" key="1">
    <source>
        <dbReference type="PROSITE" id="PS51671"/>
    </source>
</evidence>
<accession>A0A6J4T919</accession>
<dbReference type="InterPro" id="IPR050990">
    <property type="entry name" value="UPF0237/GcvR_regulator"/>
</dbReference>
<dbReference type="InterPro" id="IPR002912">
    <property type="entry name" value="ACT_dom"/>
</dbReference>
<protein>
    <submittedName>
        <fullName evidence="2">Glycine cleavage system transcriptional antiactivator GcvR</fullName>
    </submittedName>
</protein>
<dbReference type="AlphaFoldDB" id="A0A6J4T919"/>
<dbReference type="PROSITE" id="PS51671">
    <property type="entry name" value="ACT"/>
    <property type="match status" value="2"/>
</dbReference>
<organism evidence="2">
    <name type="scientific">uncultured Solirubrobacterales bacterium</name>
    <dbReference type="NCBI Taxonomy" id="768556"/>
    <lineage>
        <taxon>Bacteria</taxon>
        <taxon>Bacillati</taxon>
        <taxon>Actinomycetota</taxon>
        <taxon>Thermoleophilia</taxon>
        <taxon>Solirubrobacterales</taxon>
        <taxon>environmental samples</taxon>
    </lineage>
</organism>
<sequence>MRPLALAALGRDRPGIVAAVTGVLVAHHVNVEDSRMAILRGEFAMVLVLAGPAELELAGLDDDLGRVREELGLEALSLTELSDQVESPGASAATHIVSVYGADHPGIVHAVAAAVSEHGVNITDLTTRLVDAPQAEPLYAMALELAVAGEDEAAVLEGALAEVGRAQGVEVSFRALERDAL</sequence>
<gene>
    <name evidence="2" type="ORF">AVDCRST_MAG45-2241</name>
</gene>
<reference evidence="2" key="1">
    <citation type="submission" date="2020-02" db="EMBL/GenBank/DDBJ databases">
        <authorList>
            <person name="Meier V. D."/>
        </authorList>
    </citation>
    <scope>NUCLEOTIDE SEQUENCE</scope>
    <source>
        <strain evidence="2">AVDCRST_MAG45</strain>
    </source>
</reference>
<dbReference type="PANTHER" id="PTHR34875:SF6">
    <property type="entry name" value="UPF0237 PROTEIN MJ1558"/>
    <property type="match status" value="1"/>
</dbReference>
<dbReference type="Pfam" id="PF13740">
    <property type="entry name" value="ACT_6"/>
    <property type="match status" value="1"/>
</dbReference>
<evidence type="ECO:0000313" key="2">
    <source>
        <dbReference type="EMBL" id="CAA9516589.1"/>
    </source>
</evidence>
<dbReference type="SUPFAM" id="SSF55021">
    <property type="entry name" value="ACT-like"/>
    <property type="match status" value="2"/>
</dbReference>
<dbReference type="EMBL" id="CADCVU010000190">
    <property type="protein sequence ID" value="CAA9516589.1"/>
    <property type="molecule type" value="Genomic_DNA"/>
</dbReference>
<feature type="domain" description="ACT" evidence="1">
    <location>
        <begin position="5"/>
        <end position="88"/>
    </location>
</feature>
<dbReference type="Gene3D" id="3.30.70.260">
    <property type="match status" value="2"/>
</dbReference>
<feature type="domain" description="ACT" evidence="1">
    <location>
        <begin position="96"/>
        <end position="174"/>
    </location>
</feature>